<gene>
    <name evidence="6" type="ORF">FC56_GL001540</name>
</gene>
<dbReference type="InterPro" id="IPR004695">
    <property type="entry name" value="SLAC1/Mae1/Ssu1/TehA"/>
</dbReference>
<evidence type="ECO:0000256" key="5">
    <source>
        <dbReference type="SAM" id="Phobius"/>
    </source>
</evidence>
<sequence>MLEILKKVPMAICGLILGIASLGNLFVNENLASIGNIWGVIAMILMAIVILKLALAGGSVWQELTNPMSAATMPTFTMALMVIATFWGRWGFHTFGLILWCVAIAIHLFITGTFIYLHLIKPEVGIEHVYPSWFVTFVGIGVVPVTASQFIPLLGRILLYVALVFYVILLPIVLWRLYKYKEMPEGALPLITITAAPASLCLTGYLFSFAQFNVLFASALGILAQLLYFTTILTMLRIYVSSRHSLLHFFPSFAAFTFPMVISSTGLFLLMTRLPQTSFTIAGTWLAYIEQGFSVVVILFVLVQYARFLRITITEHVHTSNVGNKEVSNY</sequence>
<keyword evidence="3 5" id="KW-1133">Transmembrane helix</keyword>
<organism evidence="6 7">
    <name type="scientific">Lentilactobacillus senioris DSM 24302 = JCM 17472</name>
    <dbReference type="NCBI Taxonomy" id="1423802"/>
    <lineage>
        <taxon>Bacteria</taxon>
        <taxon>Bacillati</taxon>
        <taxon>Bacillota</taxon>
        <taxon>Bacilli</taxon>
        <taxon>Lactobacillales</taxon>
        <taxon>Lactobacillaceae</taxon>
        <taxon>Lentilactobacillus</taxon>
    </lineage>
</organism>
<accession>A0A0R2CT77</accession>
<feature type="transmembrane region" description="Helical" evidence="5">
    <location>
        <begin position="7"/>
        <end position="27"/>
    </location>
</feature>
<dbReference type="PANTHER" id="PTHR37955:SF1">
    <property type="entry name" value="DEP DOMAIN-CONTAINING PROTEIN"/>
    <property type="match status" value="1"/>
</dbReference>
<dbReference type="STRING" id="1423802.FC56_GL001540"/>
<evidence type="ECO:0000256" key="3">
    <source>
        <dbReference type="ARBA" id="ARBA00022989"/>
    </source>
</evidence>
<evidence type="ECO:0000256" key="4">
    <source>
        <dbReference type="ARBA" id="ARBA00023136"/>
    </source>
</evidence>
<dbReference type="Pfam" id="PF03595">
    <property type="entry name" value="SLAC1"/>
    <property type="match status" value="1"/>
</dbReference>
<comment type="subcellular location">
    <subcellularLocation>
        <location evidence="1">Membrane</location>
        <topology evidence="1">Multi-pass membrane protein</topology>
    </subcellularLocation>
</comment>
<dbReference type="RefSeq" id="WP_056977856.1">
    <property type="nucleotide sequence ID" value="NZ_AYZR01000004.1"/>
</dbReference>
<feature type="transmembrane region" description="Helical" evidence="5">
    <location>
        <begin position="67"/>
        <end position="88"/>
    </location>
</feature>
<feature type="transmembrane region" description="Helical" evidence="5">
    <location>
        <begin position="33"/>
        <end position="55"/>
    </location>
</feature>
<dbReference type="PATRIC" id="fig|1423802.4.peg.1561"/>
<reference evidence="6 7" key="1">
    <citation type="journal article" date="2015" name="Genome Announc.">
        <title>Expanding the biotechnology potential of lactobacilli through comparative genomics of 213 strains and associated genera.</title>
        <authorList>
            <person name="Sun Z."/>
            <person name="Harris H.M."/>
            <person name="McCann A."/>
            <person name="Guo C."/>
            <person name="Argimon S."/>
            <person name="Zhang W."/>
            <person name="Yang X."/>
            <person name="Jeffery I.B."/>
            <person name="Cooney J.C."/>
            <person name="Kagawa T.F."/>
            <person name="Liu W."/>
            <person name="Song Y."/>
            <person name="Salvetti E."/>
            <person name="Wrobel A."/>
            <person name="Rasinkangas P."/>
            <person name="Parkhill J."/>
            <person name="Rea M.C."/>
            <person name="O'Sullivan O."/>
            <person name="Ritari J."/>
            <person name="Douillard F.P."/>
            <person name="Paul Ross R."/>
            <person name="Yang R."/>
            <person name="Briner A.E."/>
            <person name="Felis G.E."/>
            <person name="de Vos W.M."/>
            <person name="Barrangou R."/>
            <person name="Klaenhammer T.R."/>
            <person name="Caufield P.W."/>
            <person name="Cui Y."/>
            <person name="Zhang H."/>
            <person name="O'Toole P.W."/>
        </authorList>
    </citation>
    <scope>NUCLEOTIDE SEQUENCE [LARGE SCALE GENOMIC DNA]</scope>
    <source>
        <strain evidence="6 7">DSM 24302</strain>
    </source>
</reference>
<keyword evidence="2 5" id="KW-0812">Transmembrane</keyword>
<dbReference type="Gene3D" id="1.50.10.150">
    <property type="entry name" value="Voltage-dependent anion channel"/>
    <property type="match status" value="1"/>
</dbReference>
<dbReference type="InterPro" id="IPR038665">
    <property type="entry name" value="Voltage-dep_anion_channel_sf"/>
</dbReference>
<dbReference type="AlphaFoldDB" id="A0A0R2CT77"/>
<feature type="transmembrane region" description="Helical" evidence="5">
    <location>
        <begin position="187"/>
        <end position="208"/>
    </location>
</feature>
<feature type="transmembrane region" description="Helical" evidence="5">
    <location>
        <begin position="94"/>
        <end position="117"/>
    </location>
</feature>
<dbReference type="GO" id="GO:0005886">
    <property type="term" value="C:plasma membrane"/>
    <property type="evidence" value="ECO:0007669"/>
    <property type="project" value="TreeGrafter"/>
</dbReference>
<keyword evidence="7" id="KW-1185">Reference proteome</keyword>
<evidence type="ECO:0000256" key="2">
    <source>
        <dbReference type="ARBA" id="ARBA00022692"/>
    </source>
</evidence>
<evidence type="ECO:0000313" key="7">
    <source>
        <dbReference type="Proteomes" id="UP000051256"/>
    </source>
</evidence>
<proteinExistence type="predicted"/>
<feature type="transmembrane region" description="Helical" evidence="5">
    <location>
        <begin position="246"/>
        <end position="270"/>
    </location>
</feature>
<evidence type="ECO:0000313" key="6">
    <source>
        <dbReference type="EMBL" id="KRM94581.1"/>
    </source>
</evidence>
<feature type="transmembrane region" description="Helical" evidence="5">
    <location>
        <begin position="157"/>
        <end position="175"/>
    </location>
</feature>
<dbReference type="InterPro" id="IPR052951">
    <property type="entry name" value="Tellurite_res_ion_channel"/>
</dbReference>
<dbReference type="EMBL" id="AYZR01000004">
    <property type="protein sequence ID" value="KRM94581.1"/>
    <property type="molecule type" value="Genomic_DNA"/>
</dbReference>
<dbReference type="CDD" id="cd09325">
    <property type="entry name" value="TDT_C4-dicarb_trans"/>
    <property type="match status" value="1"/>
</dbReference>
<protein>
    <submittedName>
        <fullName evidence="6">TDT family tellurite dicarboxylate transporter</fullName>
    </submittedName>
</protein>
<feature type="transmembrane region" description="Helical" evidence="5">
    <location>
        <begin position="214"/>
        <end position="239"/>
    </location>
</feature>
<dbReference type="Proteomes" id="UP000051256">
    <property type="component" value="Unassembled WGS sequence"/>
</dbReference>
<dbReference type="GO" id="GO:0046583">
    <property type="term" value="F:monoatomic cation efflux transmembrane transporter activity"/>
    <property type="evidence" value="ECO:0007669"/>
    <property type="project" value="TreeGrafter"/>
</dbReference>
<keyword evidence="4 5" id="KW-0472">Membrane</keyword>
<comment type="caution">
    <text evidence="6">The sequence shown here is derived from an EMBL/GenBank/DDBJ whole genome shotgun (WGS) entry which is preliminary data.</text>
</comment>
<evidence type="ECO:0000256" key="1">
    <source>
        <dbReference type="ARBA" id="ARBA00004141"/>
    </source>
</evidence>
<dbReference type="PANTHER" id="PTHR37955">
    <property type="entry name" value="TELLURITE RESISTANCE PROTEIN TEHA"/>
    <property type="match status" value="1"/>
</dbReference>
<name>A0A0R2CT77_9LACO</name>
<feature type="transmembrane region" description="Helical" evidence="5">
    <location>
        <begin position="282"/>
        <end position="303"/>
    </location>
</feature>